<keyword evidence="4" id="KW-1185">Reference proteome</keyword>
<keyword evidence="2" id="KW-1133">Transmembrane helix</keyword>
<keyword evidence="2" id="KW-0812">Transmembrane</keyword>
<dbReference type="Proteomes" id="UP001596395">
    <property type="component" value="Unassembled WGS sequence"/>
</dbReference>
<feature type="transmembrane region" description="Helical" evidence="2">
    <location>
        <begin position="30"/>
        <end position="51"/>
    </location>
</feature>
<dbReference type="InterPro" id="IPR055693">
    <property type="entry name" value="DUF7269"/>
</dbReference>
<dbReference type="AlphaFoldDB" id="A0ABD5VNA1"/>
<sequence>MNRALFAVGAACVAVGVARLAGVVGPVLPGGAYGFLAVAVLAVVVAGVTLYRDATDDDSPERAAPPERSRPRRPGAAAARAIADLRVVGRRADADDGRRELHDRLESLAVDVLVAKRDVDASTARDQLASGAWTDDPTAAACFVDGPIPPLSARDQFAALRSGDPPYARRVRRALAELDRVEGDA</sequence>
<keyword evidence="2" id="KW-0472">Membrane</keyword>
<dbReference type="RefSeq" id="WP_336352458.1">
    <property type="nucleotide sequence ID" value="NZ_JAZAQL010000006.1"/>
</dbReference>
<evidence type="ECO:0000256" key="2">
    <source>
        <dbReference type="SAM" id="Phobius"/>
    </source>
</evidence>
<dbReference type="EMBL" id="JBHSXN010000006">
    <property type="protein sequence ID" value="MFC6955541.1"/>
    <property type="molecule type" value="Genomic_DNA"/>
</dbReference>
<reference evidence="3 4" key="1">
    <citation type="journal article" date="2019" name="Int. J. Syst. Evol. Microbiol.">
        <title>The Global Catalogue of Microorganisms (GCM) 10K type strain sequencing project: providing services to taxonomists for standard genome sequencing and annotation.</title>
        <authorList>
            <consortium name="The Broad Institute Genomics Platform"/>
            <consortium name="The Broad Institute Genome Sequencing Center for Infectious Disease"/>
            <person name="Wu L."/>
            <person name="Ma J."/>
        </authorList>
    </citation>
    <scope>NUCLEOTIDE SEQUENCE [LARGE SCALE GENOMIC DNA]</scope>
    <source>
        <strain evidence="3 4">GX26</strain>
    </source>
</reference>
<feature type="compositionally biased region" description="Basic and acidic residues" evidence="1">
    <location>
        <begin position="60"/>
        <end position="69"/>
    </location>
</feature>
<accession>A0ABD5VNA1</accession>
<protein>
    <recommendedName>
        <fullName evidence="5">DUF4129 domain-containing protein</fullName>
    </recommendedName>
</protein>
<evidence type="ECO:0000256" key="1">
    <source>
        <dbReference type="SAM" id="MobiDB-lite"/>
    </source>
</evidence>
<gene>
    <name evidence="3" type="ORF">ACFQGB_21990</name>
</gene>
<proteinExistence type="predicted"/>
<feature type="region of interest" description="Disordered" evidence="1">
    <location>
        <begin position="55"/>
        <end position="76"/>
    </location>
</feature>
<name>A0ABD5VNA1_9EURY</name>
<comment type="caution">
    <text evidence="3">The sequence shown here is derived from an EMBL/GenBank/DDBJ whole genome shotgun (WGS) entry which is preliminary data.</text>
</comment>
<dbReference type="Pfam" id="PF23933">
    <property type="entry name" value="DUF7269"/>
    <property type="match status" value="1"/>
</dbReference>
<organism evidence="3 4">
    <name type="scientific">Halorubellus litoreus</name>
    <dbReference type="NCBI Taxonomy" id="755308"/>
    <lineage>
        <taxon>Archaea</taxon>
        <taxon>Methanobacteriati</taxon>
        <taxon>Methanobacteriota</taxon>
        <taxon>Stenosarchaea group</taxon>
        <taxon>Halobacteria</taxon>
        <taxon>Halobacteriales</taxon>
        <taxon>Halorubellaceae</taxon>
        <taxon>Halorubellus</taxon>
    </lineage>
</organism>
<evidence type="ECO:0008006" key="5">
    <source>
        <dbReference type="Google" id="ProtNLM"/>
    </source>
</evidence>
<evidence type="ECO:0000313" key="4">
    <source>
        <dbReference type="Proteomes" id="UP001596395"/>
    </source>
</evidence>
<evidence type="ECO:0000313" key="3">
    <source>
        <dbReference type="EMBL" id="MFC6955541.1"/>
    </source>
</evidence>